<keyword evidence="2" id="KW-1185">Reference proteome</keyword>
<evidence type="ECO:0000313" key="1">
    <source>
        <dbReference type="EMBL" id="WSB95890.1"/>
    </source>
</evidence>
<evidence type="ECO:0000313" key="2">
    <source>
        <dbReference type="Proteomes" id="UP001348369"/>
    </source>
</evidence>
<accession>A0ACD4ZCC7</accession>
<organism evidence="1 2">
    <name type="scientific">Streptomyces scopuliridis</name>
    <dbReference type="NCBI Taxonomy" id="452529"/>
    <lineage>
        <taxon>Bacteria</taxon>
        <taxon>Bacillati</taxon>
        <taxon>Actinomycetota</taxon>
        <taxon>Actinomycetes</taxon>
        <taxon>Kitasatosporales</taxon>
        <taxon>Streptomycetaceae</taxon>
        <taxon>Streptomyces</taxon>
    </lineage>
</organism>
<gene>
    <name evidence="1" type="ORF">OG835_01915</name>
</gene>
<reference evidence="1" key="1">
    <citation type="submission" date="2022-10" db="EMBL/GenBank/DDBJ databases">
        <title>The complete genomes of actinobacterial strains from the NBC collection.</title>
        <authorList>
            <person name="Joergensen T.S."/>
            <person name="Alvarez Arevalo M."/>
            <person name="Sterndorff E.B."/>
            <person name="Faurdal D."/>
            <person name="Vuksanovic O."/>
            <person name="Mourched A.-S."/>
            <person name="Charusanti P."/>
            <person name="Shaw S."/>
            <person name="Blin K."/>
            <person name="Weber T."/>
        </authorList>
    </citation>
    <scope>NUCLEOTIDE SEQUENCE</scope>
    <source>
        <strain evidence="1">NBC 01771</strain>
    </source>
</reference>
<protein>
    <submittedName>
        <fullName evidence="1">IS110 family transposase</fullName>
    </submittedName>
</protein>
<proteinExistence type="predicted"/>
<sequence length="107" mass="11182">MAATAGSDIGKDFHWLAAIDDRGGPLVSRRVDNDPESIEQAIGELLTIQADHDGLTVGVDLMGGIAGLLTAMLLAAGFRCVHVPGLAVNRAMPGPKAGSLLTRPRRR</sequence>
<dbReference type="Proteomes" id="UP001348369">
    <property type="component" value="Chromosome"/>
</dbReference>
<name>A0ACD4ZCC7_9ACTN</name>
<dbReference type="EMBL" id="CP109109">
    <property type="protein sequence ID" value="WSB95890.1"/>
    <property type="molecule type" value="Genomic_DNA"/>
</dbReference>